<organism evidence="2 3">
    <name type="scientific">Zemynaea arenosa</name>
    <dbReference type="NCBI Taxonomy" id="2561931"/>
    <lineage>
        <taxon>Bacteria</taxon>
        <taxon>Pseudomonadati</taxon>
        <taxon>Pseudomonadota</taxon>
        <taxon>Betaproteobacteria</taxon>
        <taxon>Burkholderiales</taxon>
        <taxon>Oxalobacteraceae</taxon>
        <taxon>Telluria group</taxon>
        <taxon>Zemynaea</taxon>
    </lineage>
</organism>
<dbReference type="GO" id="GO:0030488">
    <property type="term" value="P:tRNA methylation"/>
    <property type="evidence" value="ECO:0007669"/>
    <property type="project" value="TreeGrafter"/>
</dbReference>
<comment type="caution">
    <text evidence="2">The sequence shown here is derived from an EMBL/GenBank/DDBJ whole genome shotgun (WGS) entry which is preliminary data.</text>
</comment>
<dbReference type="InterPro" id="IPR021871">
    <property type="entry name" value="DUF3482"/>
</dbReference>
<dbReference type="Pfam" id="PF11981">
    <property type="entry name" value="DUF3482"/>
    <property type="match status" value="1"/>
</dbReference>
<proteinExistence type="predicted"/>
<dbReference type="Pfam" id="PF01926">
    <property type="entry name" value="MMR_HSR1"/>
    <property type="match status" value="1"/>
</dbReference>
<dbReference type="EMBL" id="SPVF01000059">
    <property type="protein sequence ID" value="TFW27136.1"/>
    <property type="molecule type" value="Genomic_DNA"/>
</dbReference>
<dbReference type="AlphaFoldDB" id="A0A4Y9SQW6"/>
<evidence type="ECO:0000313" key="2">
    <source>
        <dbReference type="EMBL" id="TFW27136.1"/>
    </source>
</evidence>
<dbReference type="InterPro" id="IPR006073">
    <property type="entry name" value="GTP-bd"/>
</dbReference>
<protein>
    <submittedName>
        <fullName evidence="2">DUF3482 domain-containing protein</fullName>
    </submittedName>
</protein>
<sequence length="499" mass="53985">MTASVIQLALVSHTNSGKTTLTRTLLGADVGEVRDAAHVTQDAQSHVLLETSEGDRLTLWDTPGFGDSSRLARRLAMANNPIGWFLREVIDRYRDRAFWLSQKALRAARERADVVLYLVNSSEAPEDAGYVAAEMQILDWLGKPVILLLNQLGPPRPAAEEMAEQARWRSHLARYPHVRATLALDAFARCWVHEQAFFITLAEVLPEPLQPGHARLLAQWRHENAARFNASMHALARQIGGAAREVQAVEVAENSVLKSALKIVGVGRDAARRTQEQAMAALVGRTQHAADAVTRELLVLHRLEPRDAVLINARLRDTFTVRAPVDKTLAGLLGAILTGAATGLTTDLLAGGLTFGGGALLGGLLGGMTAAGAVWGFNAGTDRNHPELRYSDEFLDSLLVTGVLRYLAVAHFGRGRGQFVEGESPAFWQGAVERALNSGSGGAAWWQKVRASDAATGETLLSERLASVCLAVLAELYPGQQLDWIRGPDVPLPGNTDQK</sequence>
<dbReference type="PANTHER" id="PTHR42714:SF7">
    <property type="entry name" value="G DOMAIN-CONTAINING PROTEIN"/>
    <property type="match status" value="1"/>
</dbReference>
<dbReference type="GO" id="GO:0005829">
    <property type="term" value="C:cytosol"/>
    <property type="evidence" value="ECO:0007669"/>
    <property type="project" value="TreeGrafter"/>
</dbReference>
<dbReference type="RefSeq" id="WP_135205910.1">
    <property type="nucleotide sequence ID" value="NZ_SPVF01000059.1"/>
</dbReference>
<feature type="domain" description="G" evidence="1">
    <location>
        <begin position="8"/>
        <end position="151"/>
    </location>
</feature>
<keyword evidence="3" id="KW-1185">Reference proteome</keyword>
<dbReference type="InterPro" id="IPR027417">
    <property type="entry name" value="P-loop_NTPase"/>
</dbReference>
<dbReference type="SUPFAM" id="SSF52540">
    <property type="entry name" value="P-loop containing nucleoside triphosphate hydrolases"/>
    <property type="match status" value="1"/>
</dbReference>
<evidence type="ECO:0000259" key="1">
    <source>
        <dbReference type="Pfam" id="PF01926"/>
    </source>
</evidence>
<name>A0A4Y9SQW6_9BURK</name>
<dbReference type="PANTHER" id="PTHR42714">
    <property type="entry name" value="TRNA MODIFICATION GTPASE GTPBP3"/>
    <property type="match status" value="1"/>
</dbReference>
<reference evidence="2 3" key="1">
    <citation type="submission" date="2019-03" db="EMBL/GenBank/DDBJ databases">
        <title>Draft Genome Sequence of Massilia arenosa sp. nov., a Novel Massilia Species Isolated from a Sandy-loam Maize Soil.</title>
        <authorList>
            <person name="Raths R."/>
            <person name="Peta V."/>
            <person name="Bucking H."/>
        </authorList>
    </citation>
    <scope>NUCLEOTIDE SEQUENCE [LARGE SCALE GENOMIC DNA]</scope>
    <source>
        <strain evidence="2 3">MC02</strain>
    </source>
</reference>
<dbReference type="OrthoDB" id="5406017at2"/>
<dbReference type="Proteomes" id="UP000298438">
    <property type="component" value="Unassembled WGS sequence"/>
</dbReference>
<dbReference type="GO" id="GO:0002098">
    <property type="term" value="P:tRNA wobble uridine modification"/>
    <property type="evidence" value="ECO:0007669"/>
    <property type="project" value="TreeGrafter"/>
</dbReference>
<gene>
    <name evidence="2" type="ORF">E4L96_03845</name>
</gene>
<dbReference type="GO" id="GO:0005525">
    <property type="term" value="F:GTP binding"/>
    <property type="evidence" value="ECO:0007669"/>
    <property type="project" value="InterPro"/>
</dbReference>
<accession>A0A4Y9SQW6</accession>
<dbReference type="Gene3D" id="3.40.50.300">
    <property type="entry name" value="P-loop containing nucleotide triphosphate hydrolases"/>
    <property type="match status" value="1"/>
</dbReference>
<evidence type="ECO:0000313" key="3">
    <source>
        <dbReference type="Proteomes" id="UP000298438"/>
    </source>
</evidence>